<dbReference type="Proteomes" id="UP000887580">
    <property type="component" value="Unplaced"/>
</dbReference>
<dbReference type="WBParaSite" id="PS1159_v2.g7552.t1">
    <property type="protein sequence ID" value="PS1159_v2.g7552.t1"/>
    <property type="gene ID" value="PS1159_v2.g7552"/>
</dbReference>
<organism evidence="1 2">
    <name type="scientific">Panagrolaimus sp. PS1159</name>
    <dbReference type="NCBI Taxonomy" id="55785"/>
    <lineage>
        <taxon>Eukaryota</taxon>
        <taxon>Metazoa</taxon>
        <taxon>Ecdysozoa</taxon>
        <taxon>Nematoda</taxon>
        <taxon>Chromadorea</taxon>
        <taxon>Rhabditida</taxon>
        <taxon>Tylenchina</taxon>
        <taxon>Panagrolaimomorpha</taxon>
        <taxon>Panagrolaimoidea</taxon>
        <taxon>Panagrolaimidae</taxon>
        <taxon>Panagrolaimus</taxon>
    </lineage>
</organism>
<evidence type="ECO:0000313" key="2">
    <source>
        <dbReference type="WBParaSite" id="PS1159_v2.g7552.t1"/>
    </source>
</evidence>
<name>A0AC35GPR5_9BILA</name>
<accession>A0AC35GPR5</accession>
<sequence>MKYKPKIPSPAKENVKFLEEETESEGTTRENGPKVNVISFDSRKSKYKKINEKASPPVPPPDLETFQLTIQTIMTGAKPLALTVTKSKTFANIKLLIRSKTKAK</sequence>
<protein>
    <submittedName>
        <fullName evidence="2">Uncharacterized protein</fullName>
    </submittedName>
</protein>
<evidence type="ECO:0000313" key="1">
    <source>
        <dbReference type="Proteomes" id="UP000887580"/>
    </source>
</evidence>
<reference evidence="2" key="1">
    <citation type="submission" date="2022-11" db="UniProtKB">
        <authorList>
            <consortium name="WormBaseParasite"/>
        </authorList>
    </citation>
    <scope>IDENTIFICATION</scope>
</reference>
<proteinExistence type="predicted"/>